<accession>A0A3T1D6K0</accession>
<dbReference type="AlphaFoldDB" id="A0A3T1D6K0"/>
<gene>
    <name evidence="1" type="ORF">KCTCHS21_31010</name>
</gene>
<dbReference type="Proteomes" id="UP000289856">
    <property type="component" value="Chromosome"/>
</dbReference>
<dbReference type="KEGG" id="cohn:KCTCHS21_31010"/>
<reference evidence="1 2" key="1">
    <citation type="submission" date="2019-01" db="EMBL/GenBank/DDBJ databases">
        <title>Complete genome sequence of Cohnella hallensis HS21 isolated from Korean fir (Abies koreana) rhizospheric soil.</title>
        <authorList>
            <person name="Jiang L."/>
            <person name="Kang S.W."/>
            <person name="Kim S."/>
            <person name="Jung J."/>
            <person name="Kim C.Y."/>
            <person name="Kim D.H."/>
            <person name="Kim S.W."/>
            <person name="Lee J."/>
        </authorList>
    </citation>
    <scope>NUCLEOTIDE SEQUENCE [LARGE SCALE GENOMIC DNA]</scope>
    <source>
        <strain evidence="1 2">HS21</strain>
    </source>
</reference>
<evidence type="ECO:0000313" key="2">
    <source>
        <dbReference type="Proteomes" id="UP000289856"/>
    </source>
</evidence>
<dbReference type="EMBL" id="AP019400">
    <property type="protein sequence ID" value="BBI33702.1"/>
    <property type="molecule type" value="Genomic_DNA"/>
</dbReference>
<proteinExistence type="predicted"/>
<keyword evidence="2" id="KW-1185">Reference proteome</keyword>
<evidence type="ECO:0000313" key="1">
    <source>
        <dbReference type="EMBL" id="BBI33702.1"/>
    </source>
</evidence>
<name>A0A3T1D6K0_9BACL</name>
<sequence>MRKLLAWRRIVAIAKAGLAGFTISSAGAQKVPIENARFTDVPAGA</sequence>
<protein>
    <submittedName>
        <fullName evidence="1">Uncharacterized protein</fullName>
    </submittedName>
</protein>
<organism evidence="1 2">
    <name type="scientific">Cohnella abietis</name>
    <dbReference type="NCBI Taxonomy" id="2507935"/>
    <lineage>
        <taxon>Bacteria</taxon>
        <taxon>Bacillati</taxon>
        <taxon>Bacillota</taxon>
        <taxon>Bacilli</taxon>
        <taxon>Bacillales</taxon>
        <taxon>Paenibacillaceae</taxon>
        <taxon>Cohnella</taxon>
    </lineage>
</organism>